<dbReference type="InterPro" id="IPR035892">
    <property type="entry name" value="C2_domain_sf"/>
</dbReference>
<accession>A0A5C5FNX0</accession>
<keyword evidence="4 6" id="KW-0443">Lipid metabolism</keyword>
<keyword evidence="11" id="KW-1185">Reference proteome</keyword>
<feature type="region of interest" description="Disordered" evidence="7">
    <location>
        <begin position="65"/>
        <end position="84"/>
    </location>
</feature>
<dbReference type="Gene3D" id="1.10.238.10">
    <property type="entry name" value="EF-hand"/>
    <property type="match status" value="1"/>
</dbReference>
<evidence type="ECO:0000256" key="3">
    <source>
        <dbReference type="ARBA" id="ARBA00022963"/>
    </source>
</evidence>
<dbReference type="EC" id="3.1.4.11" evidence="1 6"/>
<dbReference type="PANTHER" id="PTHR10336">
    <property type="entry name" value="PHOSPHOINOSITIDE-SPECIFIC PHOSPHOLIPASE C FAMILY PROTEIN"/>
    <property type="match status" value="1"/>
</dbReference>
<feature type="domain" description="PI-PLC Y-box" evidence="9">
    <location>
        <begin position="671"/>
        <end position="788"/>
    </location>
</feature>
<dbReference type="SUPFAM" id="SSF49562">
    <property type="entry name" value="C2 domain (Calcium/lipid-binding domain, CaLB)"/>
    <property type="match status" value="1"/>
</dbReference>
<dbReference type="Proteomes" id="UP000311382">
    <property type="component" value="Unassembled WGS sequence"/>
</dbReference>
<evidence type="ECO:0000256" key="5">
    <source>
        <dbReference type="ARBA" id="ARBA00023224"/>
    </source>
</evidence>
<feature type="compositionally biased region" description="Pro residues" evidence="7">
    <location>
        <begin position="646"/>
        <end position="659"/>
    </location>
</feature>
<dbReference type="SMART" id="SM00239">
    <property type="entry name" value="C2"/>
    <property type="match status" value="1"/>
</dbReference>
<dbReference type="CDD" id="cd08558">
    <property type="entry name" value="PI-PLCc_eukaryota"/>
    <property type="match status" value="1"/>
</dbReference>
<dbReference type="Gene3D" id="3.20.20.190">
    <property type="entry name" value="Phosphatidylinositol (PI) phosphodiesterase"/>
    <property type="match status" value="1"/>
</dbReference>
<dbReference type="PROSITE" id="PS50004">
    <property type="entry name" value="C2"/>
    <property type="match status" value="1"/>
</dbReference>
<dbReference type="PROSITE" id="PS50007">
    <property type="entry name" value="PIPLC_X_DOMAIN"/>
    <property type="match status" value="1"/>
</dbReference>
<dbReference type="InterPro" id="IPR001192">
    <property type="entry name" value="PI-PLC_fam"/>
</dbReference>
<feature type="region of interest" description="Disordered" evidence="7">
    <location>
        <begin position="555"/>
        <end position="660"/>
    </location>
</feature>
<dbReference type="Gene3D" id="2.60.40.150">
    <property type="entry name" value="C2 domain"/>
    <property type="match status" value="1"/>
</dbReference>
<feature type="region of interest" description="Disordered" evidence="7">
    <location>
        <begin position="1"/>
        <end position="59"/>
    </location>
</feature>
<reference evidence="10 11" key="1">
    <citation type="submission" date="2019-03" db="EMBL/GenBank/DDBJ databases">
        <title>Rhodosporidium diobovatum UCD-FST 08-225 genome sequencing, assembly, and annotation.</title>
        <authorList>
            <person name="Fakankun I.U."/>
            <person name="Fristensky B."/>
            <person name="Levin D.B."/>
        </authorList>
    </citation>
    <scope>NUCLEOTIDE SEQUENCE [LARGE SCALE GENOMIC DNA]</scope>
    <source>
        <strain evidence="10 11">UCD-FST 08-225</strain>
    </source>
</reference>
<dbReference type="STRING" id="5288.A0A5C5FNX0"/>
<dbReference type="CDD" id="cd00275">
    <property type="entry name" value="C2_PLC_like"/>
    <property type="match status" value="1"/>
</dbReference>
<evidence type="ECO:0000313" key="11">
    <source>
        <dbReference type="Proteomes" id="UP000311382"/>
    </source>
</evidence>
<dbReference type="InterPro" id="IPR001711">
    <property type="entry name" value="PLipase_C_Pinositol-sp_Y"/>
</dbReference>
<organism evidence="10 11">
    <name type="scientific">Rhodotorula diobovata</name>
    <dbReference type="NCBI Taxonomy" id="5288"/>
    <lineage>
        <taxon>Eukaryota</taxon>
        <taxon>Fungi</taxon>
        <taxon>Dikarya</taxon>
        <taxon>Basidiomycota</taxon>
        <taxon>Pucciniomycotina</taxon>
        <taxon>Microbotryomycetes</taxon>
        <taxon>Sporidiobolales</taxon>
        <taxon>Sporidiobolaceae</taxon>
        <taxon>Rhodotorula</taxon>
    </lineage>
</organism>
<sequence>MSATPSTSASEGTVSLSSAPADEDPRATTTPTASLGPTGQPPDRPQESQAQCAGDWVVVSEALDEVAPPRPLPSRSSSSSRQSGTFTIPVELVKPGMEMLKVSAKSARRVKPRRVWLELASETPDDGELGLEVGIGVVGGQDVRLCWEKNGPGLGFSRSTNYASVPLSRIRDLRFAAAGSPYRTSLHLPPSVEPRWMTVIYAAPPPSSFLSSVAGSPSYKLVHFIALSPHDLDLVQRTLEGFKEGRLAKGISSASGAHELPPEEADRVVHEVEVHQLCARLGMGMSKGEISEAFRCSAAPNDYLDFKAFQTFVKLLKRRGDVEEIFRAAVGEDKLGFDEAAWSTFLRDVQGVSSEDTITKTFTKYAVPGEGFVTLDGFVSFLMSSDNAAIKDESRQDMTRPLPEYFISSSHNTYLIGSQFQGQSTVEGYIRALQQGCRSVELDVWDGDNGEPAVTHGHTLTTKIPVRMVLQAIAQYAFLASPYPVVLSVEVHCELDQQDKLATILHDTLGDRLVSKRIDEMEADQELEKLPSPHDLRGKFLLKAKNKFMTSNENGFPIKLVPSGDSSSSELSSQSSSDGDFKNSKFYRAIRQFRGSDSNSTRPPMLRGRSSRSSISSVSSQPIPIPSTLAAPPTNITGSQLSVSPPAMPPLPSSPPALPTKPKDMAMSHALASLLVYTIGVKARGFNKKEKYAATHVISLGESRLTKMLRDEATRQDFVAHNRAHLTRAYPKGSRLTSSNFAPHHMWAAGVQLVALNWQTFDVGMELNSAMFARAGRCGYVLKPEFLRKKGLEKDKVASLRSEKYRLEIEIISAHQLPRPRGSGSDVDACVLDPFVEVSLFVPGVVGMQKRRTPVVLGNAFNPTFRSASSSSPTLASQFSLTFSSHPSPGMLDLAFVRFEVLNAKGNVKAALEEGKGDSVGAYTIGVGALMPGYRHLPLYDGMGDQHLYSTLFIKSRVVATGVAG</sequence>
<gene>
    <name evidence="10" type="ORF">DMC30DRAFT_52101</name>
</gene>
<evidence type="ECO:0000256" key="1">
    <source>
        <dbReference type="ARBA" id="ARBA00012368"/>
    </source>
</evidence>
<feature type="compositionally biased region" description="Low complexity" evidence="7">
    <location>
        <begin position="607"/>
        <end position="622"/>
    </location>
</feature>
<dbReference type="InterPro" id="IPR000008">
    <property type="entry name" value="C2_dom"/>
</dbReference>
<dbReference type="Pfam" id="PF00387">
    <property type="entry name" value="PI-PLC-Y"/>
    <property type="match status" value="1"/>
</dbReference>
<dbReference type="InterPro" id="IPR017946">
    <property type="entry name" value="PLC-like_Pdiesterase_TIM-brl"/>
</dbReference>
<feature type="compositionally biased region" description="Low complexity" evidence="7">
    <location>
        <begin position="563"/>
        <end position="577"/>
    </location>
</feature>
<name>A0A5C5FNX0_9BASI</name>
<dbReference type="SMART" id="SM00148">
    <property type="entry name" value="PLCXc"/>
    <property type="match status" value="1"/>
</dbReference>
<dbReference type="PROSITE" id="PS50008">
    <property type="entry name" value="PIPLC_Y_DOMAIN"/>
    <property type="match status" value="1"/>
</dbReference>
<evidence type="ECO:0000256" key="6">
    <source>
        <dbReference type="RuleBase" id="RU361133"/>
    </source>
</evidence>
<evidence type="ECO:0000313" key="10">
    <source>
        <dbReference type="EMBL" id="TNY18493.1"/>
    </source>
</evidence>
<dbReference type="GO" id="GO:0048015">
    <property type="term" value="P:phosphatidylinositol-mediated signaling"/>
    <property type="evidence" value="ECO:0007669"/>
    <property type="project" value="TreeGrafter"/>
</dbReference>
<dbReference type="InterPro" id="IPR000909">
    <property type="entry name" value="PLipase_C_PInositol-sp_X_dom"/>
</dbReference>
<dbReference type="SMART" id="SM00149">
    <property type="entry name" value="PLCYc"/>
    <property type="match status" value="1"/>
</dbReference>
<dbReference type="AlphaFoldDB" id="A0A5C5FNX0"/>
<dbReference type="GO" id="GO:0051209">
    <property type="term" value="P:release of sequestered calcium ion into cytosol"/>
    <property type="evidence" value="ECO:0007669"/>
    <property type="project" value="TreeGrafter"/>
</dbReference>
<protein>
    <recommendedName>
        <fullName evidence="1 6">Phosphoinositide phospholipase C</fullName>
        <ecNumber evidence="1 6">3.1.4.11</ecNumber>
    </recommendedName>
</protein>
<evidence type="ECO:0000256" key="2">
    <source>
        <dbReference type="ARBA" id="ARBA00022801"/>
    </source>
</evidence>
<feature type="compositionally biased region" description="Polar residues" evidence="7">
    <location>
        <begin position="27"/>
        <end position="37"/>
    </location>
</feature>
<keyword evidence="3 6" id="KW-0442">Lipid degradation</keyword>
<dbReference type="Pfam" id="PF00388">
    <property type="entry name" value="PI-PLC-X"/>
    <property type="match status" value="1"/>
</dbReference>
<feature type="compositionally biased region" description="Low complexity" evidence="7">
    <location>
        <begin position="73"/>
        <end position="83"/>
    </location>
</feature>
<keyword evidence="2 6" id="KW-0378">Hydrolase</keyword>
<feature type="domain" description="C2" evidence="8">
    <location>
        <begin position="788"/>
        <end position="941"/>
    </location>
</feature>
<evidence type="ECO:0000259" key="8">
    <source>
        <dbReference type="PROSITE" id="PS50004"/>
    </source>
</evidence>
<dbReference type="OrthoDB" id="269822at2759"/>
<dbReference type="GO" id="GO:0004435">
    <property type="term" value="F:phosphatidylinositol-4,5-bisphosphate phospholipase C activity"/>
    <property type="evidence" value="ECO:0007669"/>
    <property type="project" value="UniProtKB-EC"/>
</dbReference>
<comment type="catalytic activity">
    <reaction evidence="6">
        <text>a 1,2-diacyl-sn-glycero-3-phospho-(1D-myo-inositol-4,5-bisphosphate) + H2O = 1D-myo-inositol 1,4,5-trisphosphate + a 1,2-diacyl-sn-glycerol + H(+)</text>
        <dbReference type="Rhea" id="RHEA:33179"/>
        <dbReference type="ChEBI" id="CHEBI:15377"/>
        <dbReference type="ChEBI" id="CHEBI:15378"/>
        <dbReference type="ChEBI" id="CHEBI:17815"/>
        <dbReference type="ChEBI" id="CHEBI:58456"/>
        <dbReference type="ChEBI" id="CHEBI:203600"/>
        <dbReference type="EC" id="3.1.4.11"/>
    </reaction>
</comment>
<dbReference type="Pfam" id="PF00168">
    <property type="entry name" value="C2"/>
    <property type="match status" value="1"/>
</dbReference>
<evidence type="ECO:0000256" key="4">
    <source>
        <dbReference type="ARBA" id="ARBA00023098"/>
    </source>
</evidence>
<comment type="caution">
    <text evidence="10">The sequence shown here is derived from an EMBL/GenBank/DDBJ whole genome shotgun (WGS) entry which is preliminary data.</text>
</comment>
<evidence type="ECO:0000256" key="7">
    <source>
        <dbReference type="SAM" id="MobiDB-lite"/>
    </source>
</evidence>
<dbReference type="GO" id="GO:0016042">
    <property type="term" value="P:lipid catabolic process"/>
    <property type="evidence" value="ECO:0007669"/>
    <property type="project" value="UniProtKB-KW"/>
</dbReference>
<evidence type="ECO:0000259" key="9">
    <source>
        <dbReference type="PROSITE" id="PS50008"/>
    </source>
</evidence>
<dbReference type="InterPro" id="IPR011992">
    <property type="entry name" value="EF-hand-dom_pair"/>
</dbReference>
<feature type="compositionally biased region" description="Polar residues" evidence="7">
    <location>
        <begin position="1"/>
        <end position="18"/>
    </location>
</feature>
<dbReference type="SUPFAM" id="SSF51695">
    <property type="entry name" value="PLC-like phosphodiesterases"/>
    <property type="match status" value="1"/>
</dbReference>
<proteinExistence type="predicted"/>
<dbReference type="PRINTS" id="PR00390">
    <property type="entry name" value="PHPHLIPASEC"/>
</dbReference>
<dbReference type="SUPFAM" id="SSF47473">
    <property type="entry name" value="EF-hand"/>
    <property type="match status" value="1"/>
</dbReference>
<dbReference type="EMBL" id="SOZI01000136">
    <property type="protein sequence ID" value="TNY18493.1"/>
    <property type="molecule type" value="Genomic_DNA"/>
</dbReference>
<dbReference type="PANTHER" id="PTHR10336:SF36">
    <property type="entry name" value="1-PHOSPHATIDYLINOSITOL 4,5-BISPHOSPHATE PHOSPHODIESTERASE BETA-4"/>
    <property type="match status" value="1"/>
</dbReference>
<keyword evidence="5" id="KW-0807">Transducer</keyword>